<keyword evidence="8 18" id="KW-0812">Transmembrane</keyword>
<keyword evidence="10 18" id="KW-1278">Translocase</keyword>
<name>A0A7D7AI20_9DIPT</name>
<gene>
    <name evidence="21" type="primary">nad2</name>
</gene>
<comment type="function">
    <text evidence="1">Core subunit of the mitochondrial membrane respiratory chain NADH dehydrogenase (Complex I) that is believed to belong to the minimal assembly required for catalysis. Complex I functions in the transfer of electrons from NADH to the respiratory chain. The immediate electron acceptor for the enzyme is believed to be ubiquinone.</text>
</comment>
<feature type="domain" description="NADH dehydrogenase subunit 2 C-terminal" evidence="20">
    <location>
        <begin position="285"/>
        <end position="337"/>
    </location>
</feature>
<dbReference type="Pfam" id="PF06444">
    <property type="entry name" value="NADH_dehy_S2_C"/>
    <property type="match status" value="1"/>
</dbReference>
<keyword evidence="11 18" id="KW-0249">Electron transport</keyword>
<dbReference type="EC" id="7.1.1.2" evidence="4 18"/>
<keyword evidence="15 18" id="KW-0496">Mitochondrion</keyword>
<keyword evidence="9 18" id="KW-0999">Mitochondrion inner membrane</keyword>
<dbReference type="GO" id="GO:0005743">
    <property type="term" value="C:mitochondrial inner membrane"/>
    <property type="evidence" value="ECO:0007669"/>
    <property type="project" value="UniProtKB-SubCell"/>
</dbReference>
<keyword evidence="13 18" id="KW-0520">NAD</keyword>
<dbReference type="InterPro" id="IPR010933">
    <property type="entry name" value="NADH_DH_su2_C"/>
</dbReference>
<dbReference type="InterPro" id="IPR003917">
    <property type="entry name" value="NADH_UbQ_OxRdtase_chain2"/>
</dbReference>
<evidence type="ECO:0000256" key="2">
    <source>
        <dbReference type="ARBA" id="ARBA00004448"/>
    </source>
</evidence>
<evidence type="ECO:0000256" key="9">
    <source>
        <dbReference type="ARBA" id="ARBA00022792"/>
    </source>
</evidence>
<dbReference type="PANTHER" id="PTHR46552">
    <property type="entry name" value="NADH-UBIQUINONE OXIDOREDUCTASE CHAIN 2"/>
    <property type="match status" value="1"/>
</dbReference>
<comment type="function">
    <text evidence="18">Core subunit of the mitochondrial membrane respiratory chain NADH dehydrogenase (Complex I) which catalyzes electron transfer from NADH through the respiratory chain, using ubiquinone as an electron acceptor. Essential for the catalytic activity and assembly of complex I.</text>
</comment>
<dbReference type="InterPro" id="IPR001750">
    <property type="entry name" value="ND/Mrp_TM"/>
</dbReference>
<comment type="similarity">
    <text evidence="3 18">Belongs to the complex I subunit 2 family.</text>
</comment>
<keyword evidence="16 18" id="KW-0472">Membrane</keyword>
<accession>A0A7D7AI20</accession>
<evidence type="ECO:0000256" key="4">
    <source>
        <dbReference type="ARBA" id="ARBA00012944"/>
    </source>
</evidence>
<dbReference type="PRINTS" id="PR01436">
    <property type="entry name" value="NADHDHGNASE2"/>
</dbReference>
<dbReference type="GO" id="GO:0008137">
    <property type="term" value="F:NADH dehydrogenase (ubiquinone) activity"/>
    <property type="evidence" value="ECO:0007669"/>
    <property type="project" value="UniProtKB-EC"/>
</dbReference>
<proteinExistence type="inferred from homology"/>
<organism evidence="21">
    <name type="scientific">Nemotelus notatus</name>
    <dbReference type="NCBI Taxonomy" id="2719078"/>
    <lineage>
        <taxon>Eukaryota</taxon>
        <taxon>Metazoa</taxon>
        <taxon>Ecdysozoa</taxon>
        <taxon>Arthropoda</taxon>
        <taxon>Hexapoda</taxon>
        <taxon>Insecta</taxon>
        <taxon>Pterygota</taxon>
        <taxon>Neoptera</taxon>
        <taxon>Endopterygota</taxon>
        <taxon>Diptera</taxon>
        <taxon>Brachycera</taxon>
        <taxon>Stratiomyomorpha</taxon>
        <taxon>Stratiomyidae</taxon>
        <taxon>Nemotelinae</taxon>
        <taxon>Nemotelus</taxon>
    </lineage>
</organism>
<evidence type="ECO:0000256" key="18">
    <source>
        <dbReference type="RuleBase" id="RU003403"/>
    </source>
</evidence>
<evidence type="ECO:0000256" key="10">
    <source>
        <dbReference type="ARBA" id="ARBA00022967"/>
    </source>
</evidence>
<evidence type="ECO:0000259" key="19">
    <source>
        <dbReference type="Pfam" id="PF00361"/>
    </source>
</evidence>
<keyword evidence="6" id="KW-0813">Transport</keyword>
<evidence type="ECO:0000256" key="13">
    <source>
        <dbReference type="ARBA" id="ARBA00023027"/>
    </source>
</evidence>
<keyword evidence="14 18" id="KW-0830">Ubiquinone</keyword>
<protein>
    <recommendedName>
        <fullName evidence="5 18">NADH-ubiquinone oxidoreductase chain 2</fullName>
        <ecNumber evidence="4 18">7.1.1.2</ecNumber>
    </recommendedName>
</protein>
<evidence type="ECO:0000256" key="17">
    <source>
        <dbReference type="ARBA" id="ARBA00049551"/>
    </source>
</evidence>
<keyword evidence="12 18" id="KW-1133">Transmembrane helix</keyword>
<keyword evidence="7 18" id="KW-0679">Respiratory chain</keyword>
<evidence type="ECO:0000256" key="7">
    <source>
        <dbReference type="ARBA" id="ARBA00022660"/>
    </source>
</evidence>
<evidence type="ECO:0000256" key="8">
    <source>
        <dbReference type="ARBA" id="ARBA00022692"/>
    </source>
</evidence>
<feature type="transmembrane region" description="Helical" evidence="18">
    <location>
        <begin position="12"/>
        <end position="34"/>
    </location>
</feature>
<sequence>MFNNISKLMFLSALMSGTLITISSTSWFGAWMGLEINLLSFIPLMNNSNNLMSTESALKYFLTQAIASSIFFVAIVLSMLKFNSWIENNMYNNMLITISLLIKSGSAPFHFWFPSVMEGLSWTNSLILMVWQKIAPLIMIYNVYWLNMMIVFIISSAFIGGIGGLSQTSIRKLMAFSSINHLSWMLMAMSESVKSWMLYFLLYALLTTSVVYFFNQNKLFHMNQLFIMLSTSLMMKFCFLVNFLSLGGLPPFTGFFPKWIVIQQLSFMNQNMMMFILILSSLITLYFYLRLCYAAFMIGSVEMNWNQPMHQNNKSYLYSTSSTFFSIAGLPMITLIYLFI</sequence>
<feature type="transmembrane region" description="Helical" evidence="18">
    <location>
        <begin position="272"/>
        <end position="296"/>
    </location>
</feature>
<comment type="subcellular location">
    <subcellularLocation>
        <location evidence="2 18">Mitochondrion inner membrane</location>
        <topology evidence="2 18">Multi-pass membrane protein</topology>
    </subcellularLocation>
</comment>
<reference evidence="21" key="1">
    <citation type="submission" date="2020-06" db="EMBL/GenBank/DDBJ databases">
        <title>DNAmark Project.</title>
        <authorList>
            <person name="Leerhoei F."/>
        </authorList>
    </citation>
    <scope>NUCLEOTIDE SEQUENCE</scope>
    <source>
        <strain evidence="21">DM923</strain>
    </source>
</reference>
<feature type="transmembrane region" description="Helical" evidence="18">
    <location>
        <begin position="60"/>
        <end position="82"/>
    </location>
</feature>
<evidence type="ECO:0000256" key="5">
    <source>
        <dbReference type="ARBA" id="ARBA00021008"/>
    </source>
</evidence>
<evidence type="ECO:0000256" key="15">
    <source>
        <dbReference type="ARBA" id="ARBA00023128"/>
    </source>
</evidence>
<feature type="transmembrane region" description="Helical" evidence="18">
    <location>
        <begin position="196"/>
        <end position="214"/>
    </location>
</feature>
<dbReference type="AlphaFoldDB" id="A0A7D7AI20"/>
<dbReference type="GO" id="GO:0006120">
    <property type="term" value="P:mitochondrial electron transport, NADH to ubiquinone"/>
    <property type="evidence" value="ECO:0007669"/>
    <property type="project" value="InterPro"/>
</dbReference>
<dbReference type="InterPro" id="IPR050175">
    <property type="entry name" value="Complex_I_Subunit_2"/>
</dbReference>
<evidence type="ECO:0000256" key="1">
    <source>
        <dbReference type="ARBA" id="ARBA00003257"/>
    </source>
</evidence>
<feature type="domain" description="NADH:quinone oxidoreductase/Mrp antiporter transmembrane" evidence="19">
    <location>
        <begin position="24"/>
        <end position="284"/>
    </location>
</feature>
<evidence type="ECO:0000259" key="20">
    <source>
        <dbReference type="Pfam" id="PF06444"/>
    </source>
</evidence>
<evidence type="ECO:0000256" key="16">
    <source>
        <dbReference type="ARBA" id="ARBA00023136"/>
    </source>
</evidence>
<evidence type="ECO:0000256" key="6">
    <source>
        <dbReference type="ARBA" id="ARBA00022448"/>
    </source>
</evidence>
<evidence type="ECO:0000256" key="11">
    <source>
        <dbReference type="ARBA" id="ARBA00022982"/>
    </source>
</evidence>
<evidence type="ECO:0000313" key="21">
    <source>
        <dbReference type="EMBL" id="QLY90045.1"/>
    </source>
</evidence>
<evidence type="ECO:0000256" key="14">
    <source>
        <dbReference type="ARBA" id="ARBA00023075"/>
    </source>
</evidence>
<geneLocation type="mitochondrion" evidence="21"/>
<comment type="catalytic activity">
    <reaction evidence="17 18">
        <text>a ubiquinone + NADH + 5 H(+)(in) = a ubiquinol + NAD(+) + 4 H(+)(out)</text>
        <dbReference type="Rhea" id="RHEA:29091"/>
        <dbReference type="Rhea" id="RHEA-COMP:9565"/>
        <dbReference type="Rhea" id="RHEA-COMP:9566"/>
        <dbReference type="ChEBI" id="CHEBI:15378"/>
        <dbReference type="ChEBI" id="CHEBI:16389"/>
        <dbReference type="ChEBI" id="CHEBI:17976"/>
        <dbReference type="ChEBI" id="CHEBI:57540"/>
        <dbReference type="ChEBI" id="CHEBI:57945"/>
        <dbReference type="EC" id="7.1.1.2"/>
    </reaction>
</comment>
<dbReference type="PANTHER" id="PTHR46552:SF1">
    <property type="entry name" value="NADH-UBIQUINONE OXIDOREDUCTASE CHAIN 2"/>
    <property type="match status" value="1"/>
</dbReference>
<feature type="transmembrane region" description="Helical" evidence="18">
    <location>
        <begin position="226"/>
        <end position="252"/>
    </location>
</feature>
<dbReference type="EMBL" id="MT584142">
    <property type="protein sequence ID" value="QLY90045.1"/>
    <property type="molecule type" value="Genomic_DNA"/>
</dbReference>
<evidence type="ECO:0000256" key="12">
    <source>
        <dbReference type="ARBA" id="ARBA00022989"/>
    </source>
</evidence>
<feature type="transmembrane region" description="Helical" evidence="18">
    <location>
        <begin position="134"/>
        <end position="161"/>
    </location>
</feature>
<evidence type="ECO:0000256" key="3">
    <source>
        <dbReference type="ARBA" id="ARBA00007012"/>
    </source>
</evidence>
<feature type="transmembrane region" description="Helical" evidence="18">
    <location>
        <begin position="316"/>
        <end position="339"/>
    </location>
</feature>
<dbReference type="Pfam" id="PF00361">
    <property type="entry name" value="Proton_antipo_M"/>
    <property type="match status" value="1"/>
</dbReference>